<evidence type="ECO:0000256" key="5">
    <source>
        <dbReference type="ARBA" id="ARBA00022643"/>
    </source>
</evidence>
<dbReference type="GO" id="GO:0033543">
    <property type="term" value="P:fatty acid beta-oxidation, unsaturated, even number, reductase/isomerase pathway"/>
    <property type="evidence" value="ECO:0007669"/>
    <property type="project" value="TreeGrafter"/>
</dbReference>
<dbReference type="Gene3D" id="3.20.20.70">
    <property type="entry name" value="Aldolase class I"/>
    <property type="match status" value="1"/>
</dbReference>
<feature type="non-terminal residue" evidence="11">
    <location>
        <position position="1"/>
    </location>
</feature>
<dbReference type="InterPro" id="IPR001155">
    <property type="entry name" value="OxRdtase_FMN_N"/>
</dbReference>
<evidence type="ECO:0000256" key="7">
    <source>
        <dbReference type="ARBA" id="ARBA00023002"/>
    </source>
</evidence>
<evidence type="ECO:0000256" key="6">
    <source>
        <dbReference type="ARBA" id="ARBA00022723"/>
    </source>
</evidence>
<comment type="cofactor">
    <cofactor evidence="2">
        <name>[4Fe-4S] cluster</name>
        <dbReference type="ChEBI" id="CHEBI:49883"/>
    </cofactor>
</comment>
<dbReference type="GO" id="GO:0051536">
    <property type="term" value="F:iron-sulfur cluster binding"/>
    <property type="evidence" value="ECO:0007669"/>
    <property type="project" value="UniProtKB-KW"/>
</dbReference>
<dbReference type="GO" id="GO:0046872">
    <property type="term" value="F:metal ion binding"/>
    <property type="evidence" value="ECO:0007669"/>
    <property type="project" value="UniProtKB-KW"/>
</dbReference>
<proteinExistence type="inferred from homology"/>
<evidence type="ECO:0000256" key="4">
    <source>
        <dbReference type="ARBA" id="ARBA00022630"/>
    </source>
</evidence>
<reference evidence="11" key="1">
    <citation type="submission" date="2018-05" db="EMBL/GenBank/DDBJ databases">
        <authorList>
            <person name="Lanie J.A."/>
            <person name="Ng W.-L."/>
            <person name="Kazmierczak K.M."/>
            <person name="Andrzejewski T.M."/>
            <person name="Davidsen T.M."/>
            <person name="Wayne K.J."/>
            <person name="Tettelin H."/>
            <person name="Glass J.I."/>
            <person name="Rusch D."/>
            <person name="Podicherti R."/>
            <person name="Tsui H.-C.T."/>
            <person name="Winkler M.E."/>
        </authorList>
    </citation>
    <scope>NUCLEOTIDE SEQUENCE</scope>
</reference>
<evidence type="ECO:0000256" key="1">
    <source>
        <dbReference type="ARBA" id="ARBA00001917"/>
    </source>
</evidence>
<dbReference type="Gene3D" id="3.40.50.720">
    <property type="entry name" value="NAD(P)-binding Rossmann-like Domain"/>
    <property type="match status" value="1"/>
</dbReference>
<keyword evidence="9" id="KW-0411">Iron-sulfur</keyword>
<dbReference type="AlphaFoldDB" id="A0A381R5S2"/>
<protein>
    <recommendedName>
        <fullName evidence="10">NADH:flavin oxidoreductase/NADH oxidase N-terminal domain-containing protein</fullName>
    </recommendedName>
</protein>
<organism evidence="11">
    <name type="scientific">marine metagenome</name>
    <dbReference type="NCBI Taxonomy" id="408172"/>
    <lineage>
        <taxon>unclassified sequences</taxon>
        <taxon>metagenomes</taxon>
        <taxon>ecological metagenomes</taxon>
    </lineage>
</organism>
<dbReference type="Pfam" id="PF13450">
    <property type="entry name" value="NAD_binding_8"/>
    <property type="match status" value="1"/>
</dbReference>
<sequence length="677" mass="72810">VTDPLLEPFDLGGLRLRNRVFSSSHSPGYNVDGTPSDRYVRYHEEKAKGGIGLTMIGGSSNVSRDSASLWGQLDFGSDSIVAPLADMVDRIHGHGTAIMCQLTHMGRRNVSNDGDWLPTIAPSPIREPMHRFWPKEMERSDIRRVVTDFASAARRAADAGLDGIELLATSHLLDQFWTPLVNRRTDEYGGSMANRLRFTFEVLEAVRASVGDRLLVGLRMIGDEDLVGGLDRDECCEIAVSLASSGLLDFLNVAGPALSTEAGLARAIPPAGTPLMPYLPVATAIREAVDLPILHATRITDVASARHAIVEELVDLVGMTRAHLADPHLVAKLERGDGDRIRVCVGAAYCINRLHLGLDSVCVQNPATGREASVPQLVVRADGPRKRVVVVGAGPGGLEAARTCAERGHDVVLFEAQDRVGGQMALAARAGERQREVASLVDWLEAEVGHAGVDVRLSTPVGLDEVLAEAADVVVVATGGLPDTSYLEAGENLVHTSWDVLAGRVRPAGRVLVYDDHGAERGLAVVEYLAGRDLTTLEVVTPDRHVGYDLATPLGPTYLRMLYSHGVFLTPDHRLTRVKKASNGLEVTLCNEYTRDETFREVDAVVLEHGVVPDTTLYEALRDGSANEGVVDIDALLAGEPQPVPSTGYALYRVGDAVASRDVASALLDARRLLQTV</sequence>
<dbReference type="Gene3D" id="3.50.50.60">
    <property type="entry name" value="FAD/NAD(P)-binding domain"/>
    <property type="match status" value="1"/>
</dbReference>
<keyword evidence="4" id="KW-0285">Flavoprotein</keyword>
<dbReference type="PRINTS" id="PR00368">
    <property type="entry name" value="FADPNR"/>
</dbReference>
<dbReference type="InterPro" id="IPR013785">
    <property type="entry name" value="Aldolase_TIM"/>
</dbReference>
<comment type="similarity">
    <text evidence="3">In the N-terminal section; belongs to the NADH:flavin oxidoreductase/NADH oxidase family.</text>
</comment>
<dbReference type="Pfam" id="PF00724">
    <property type="entry name" value="Oxidored_FMN"/>
    <property type="match status" value="1"/>
</dbReference>
<evidence type="ECO:0000256" key="8">
    <source>
        <dbReference type="ARBA" id="ARBA00023004"/>
    </source>
</evidence>
<gene>
    <name evidence="11" type="ORF">METZ01_LOCUS39418</name>
</gene>
<dbReference type="PANTHER" id="PTHR42917">
    <property type="entry name" value="2,4-DIENOYL-COA REDUCTASE"/>
    <property type="match status" value="1"/>
</dbReference>
<evidence type="ECO:0000256" key="9">
    <source>
        <dbReference type="ARBA" id="ARBA00023014"/>
    </source>
</evidence>
<dbReference type="SUPFAM" id="SSF51905">
    <property type="entry name" value="FAD/NAD(P)-binding domain"/>
    <property type="match status" value="1"/>
</dbReference>
<evidence type="ECO:0000259" key="10">
    <source>
        <dbReference type="Pfam" id="PF00724"/>
    </source>
</evidence>
<evidence type="ECO:0000256" key="2">
    <source>
        <dbReference type="ARBA" id="ARBA00001966"/>
    </source>
</evidence>
<dbReference type="SUPFAM" id="SSF51395">
    <property type="entry name" value="FMN-linked oxidoreductases"/>
    <property type="match status" value="1"/>
</dbReference>
<dbReference type="GO" id="GO:0008670">
    <property type="term" value="F:2,4-dienoyl-CoA reductase (NADPH) activity"/>
    <property type="evidence" value="ECO:0007669"/>
    <property type="project" value="TreeGrafter"/>
</dbReference>
<keyword evidence="8" id="KW-0408">Iron</keyword>
<comment type="cofactor">
    <cofactor evidence="1">
        <name>FMN</name>
        <dbReference type="ChEBI" id="CHEBI:58210"/>
    </cofactor>
</comment>
<feature type="domain" description="NADH:flavin oxidoreductase/NADH oxidase N-terminal" evidence="10">
    <location>
        <begin position="5"/>
        <end position="336"/>
    </location>
</feature>
<dbReference type="PRINTS" id="PR00411">
    <property type="entry name" value="PNDRDTASEI"/>
</dbReference>
<accession>A0A381R5S2</accession>
<keyword evidence="6" id="KW-0479">Metal-binding</keyword>
<dbReference type="EMBL" id="UINC01001688">
    <property type="protein sequence ID" value="SUZ86564.1"/>
    <property type="molecule type" value="Genomic_DNA"/>
</dbReference>
<dbReference type="InterPro" id="IPR051793">
    <property type="entry name" value="NADH:flavin_oxidoreductase"/>
</dbReference>
<evidence type="ECO:0000313" key="11">
    <source>
        <dbReference type="EMBL" id="SUZ86564.1"/>
    </source>
</evidence>
<dbReference type="InterPro" id="IPR036188">
    <property type="entry name" value="FAD/NAD-bd_sf"/>
</dbReference>
<keyword evidence="5" id="KW-0288">FMN</keyword>
<evidence type="ECO:0000256" key="3">
    <source>
        <dbReference type="ARBA" id="ARBA00011048"/>
    </source>
</evidence>
<dbReference type="CDD" id="cd04734">
    <property type="entry name" value="OYE_like_3_FMN"/>
    <property type="match status" value="1"/>
</dbReference>
<dbReference type="GO" id="GO:0010181">
    <property type="term" value="F:FMN binding"/>
    <property type="evidence" value="ECO:0007669"/>
    <property type="project" value="InterPro"/>
</dbReference>
<dbReference type="PANTHER" id="PTHR42917:SF2">
    <property type="entry name" value="2,4-DIENOYL-COA REDUCTASE [(2E)-ENOYL-COA-PRODUCING]"/>
    <property type="match status" value="1"/>
</dbReference>
<keyword evidence="7" id="KW-0560">Oxidoreductase</keyword>
<name>A0A381R5S2_9ZZZZ</name>